<keyword evidence="2" id="KW-1185">Reference proteome</keyword>
<proteinExistence type="predicted"/>
<gene>
    <name evidence="1" type="ORF">M9H77_01621</name>
</gene>
<name>A0ACC0C676_CATRO</name>
<evidence type="ECO:0000313" key="1">
    <source>
        <dbReference type="EMBL" id="KAI5680394.1"/>
    </source>
</evidence>
<dbReference type="Proteomes" id="UP001060085">
    <property type="component" value="Linkage Group LG01"/>
</dbReference>
<organism evidence="1 2">
    <name type="scientific">Catharanthus roseus</name>
    <name type="common">Madagascar periwinkle</name>
    <name type="synonym">Vinca rosea</name>
    <dbReference type="NCBI Taxonomy" id="4058"/>
    <lineage>
        <taxon>Eukaryota</taxon>
        <taxon>Viridiplantae</taxon>
        <taxon>Streptophyta</taxon>
        <taxon>Embryophyta</taxon>
        <taxon>Tracheophyta</taxon>
        <taxon>Spermatophyta</taxon>
        <taxon>Magnoliopsida</taxon>
        <taxon>eudicotyledons</taxon>
        <taxon>Gunneridae</taxon>
        <taxon>Pentapetalae</taxon>
        <taxon>asterids</taxon>
        <taxon>lamiids</taxon>
        <taxon>Gentianales</taxon>
        <taxon>Apocynaceae</taxon>
        <taxon>Rauvolfioideae</taxon>
        <taxon>Vinceae</taxon>
        <taxon>Catharanthinae</taxon>
        <taxon>Catharanthus</taxon>
    </lineage>
</organism>
<sequence length="461" mass="51567">MIMNSLGQKQLQEDAENPRLCDFCGESTALLYCRADSAKLCLACDRQVHSTNQLFTKHTRWLLCDRCDSTPATIFCCTDCSVFCQNCDWESHNNNGSFQSLHDRRPLEGFTGCPSVNELLGILGFEDLSKKGLLFGDDCIGTCGQRDGEEDVNSGIESENIYGFSDMLVWETPSVVSLDDFIVSNSSSPGHNFQAMGVPPLPKNRNATCGKHKEEILFQLQEMSKLEPNSGDHERETQPLIEFQPLVPGNNHQSLQMDASLNQNSQSTLASSHQVNSFQWCGNGDEVADQGFNTLLDSYIDMNQLIPDKDSDVGDSLGQVNGSCEDQSHHHVTTETCQIVPGVAVRELNSQERDSAISRYKEKRKTRRYDKHIRYESRKEFTDVVFTSEDLLFVFLTESIFYNLYCWHGKELLDLVHSAEAQRRTRVSQLDAADLVPSKSGCYPDSLLVQSLSGCSLGGFE</sequence>
<protein>
    <submittedName>
        <fullName evidence="1">Uncharacterized protein</fullName>
    </submittedName>
</protein>
<reference evidence="2" key="1">
    <citation type="journal article" date="2023" name="Nat. Plants">
        <title>Single-cell RNA sequencing provides a high-resolution roadmap for understanding the multicellular compartmentation of specialized metabolism.</title>
        <authorList>
            <person name="Sun S."/>
            <person name="Shen X."/>
            <person name="Li Y."/>
            <person name="Li Y."/>
            <person name="Wang S."/>
            <person name="Li R."/>
            <person name="Zhang H."/>
            <person name="Shen G."/>
            <person name="Guo B."/>
            <person name="Wei J."/>
            <person name="Xu J."/>
            <person name="St-Pierre B."/>
            <person name="Chen S."/>
            <person name="Sun C."/>
        </authorList>
    </citation>
    <scope>NUCLEOTIDE SEQUENCE [LARGE SCALE GENOMIC DNA]</scope>
</reference>
<comment type="caution">
    <text evidence="1">The sequence shown here is derived from an EMBL/GenBank/DDBJ whole genome shotgun (WGS) entry which is preliminary data.</text>
</comment>
<evidence type="ECO:0000313" key="2">
    <source>
        <dbReference type="Proteomes" id="UP001060085"/>
    </source>
</evidence>
<accession>A0ACC0C676</accession>
<dbReference type="EMBL" id="CM044701">
    <property type="protein sequence ID" value="KAI5680394.1"/>
    <property type="molecule type" value="Genomic_DNA"/>
</dbReference>